<feature type="transmembrane region" description="Helical" evidence="6">
    <location>
        <begin position="74"/>
        <end position="95"/>
    </location>
</feature>
<keyword evidence="8" id="KW-0067">ATP-binding</keyword>
<keyword evidence="5 6" id="KW-0472">Membrane</keyword>
<dbReference type="PANTHER" id="PTHR32322:SF2">
    <property type="entry name" value="EAMA DOMAIN-CONTAINING PROTEIN"/>
    <property type="match status" value="1"/>
</dbReference>
<feature type="domain" description="EamA" evidence="7">
    <location>
        <begin position="158"/>
        <end position="292"/>
    </location>
</feature>
<dbReference type="GO" id="GO:0005524">
    <property type="term" value="F:ATP binding"/>
    <property type="evidence" value="ECO:0007669"/>
    <property type="project" value="UniProtKB-KW"/>
</dbReference>
<keyword evidence="9" id="KW-1185">Reference proteome</keyword>
<proteinExistence type="inferred from homology"/>
<comment type="similarity">
    <text evidence="2">Belongs to the EamA transporter family.</text>
</comment>
<feature type="transmembrane region" description="Helical" evidence="6">
    <location>
        <begin position="132"/>
        <end position="150"/>
    </location>
</feature>
<dbReference type="InterPro" id="IPR000620">
    <property type="entry name" value="EamA_dom"/>
</dbReference>
<keyword evidence="3 6" id="KW-0812">Transmembrane</keyword>
<feature type="transmembrane region" description="Helical" evidence="6">
    <location>
        <begin position="253"/>
        <end position="269"/>
    </location>
</feature>
<gene>
    <name evidence="8" type="ORF">WH95_16320</name>
</gene>
<feature type="transmembrane region" description="Helical" evidence="6">
    <location>
        <begin position="275"/>
        <end position="293"/>
    </location>
</feature>
<accession>A0A0M2R5X0</accession>
<evidence type="ECO:0000256" key="6">
    <source>
        <dbReference type="SAM" id="Phobius"/>
    </source>
</evidence>
<name>A0A0M2R5X0_9PROT</name>
<reference evidence="8 9" key="1">
    <citation type="submission" date="2015-03" db="EMBL/GenBank/DDBJ databases">
        <title>Genome sequence of Kiloniella sp. P1-1, isolated from the gut microflora of Pacific white shrimp, Penaeus vannamei.</title>
        <authorList>
            <person name="Shao Z."/>
            <person name="Wang L."/>
            <person name="Li X."/>
        </authorList>
    </citation>
    <scope>NUCLEOTIDE SEQUENCE [LARGE SCALE GENOMIC DNA]</scope>
    <source>
        <strain evidence="8 9">P1-1</strain>
    </source>
</reference>
<dbReference type="PATRIC" id="fig|1549748.8.peg.2028"/>
<evidence type="ECO:0000256" key="4">
    <source>
        <dbReference type="ARBA" id="ARBA00022989"/>
    </source>
</evidence>
<dbReference type="AlphaFoldDB" id="A0A0M2R5X0"/>
<dbReference type="Proteomes" id="UP000034491">
    <property type="component" value="Unassembled WGS sequence"/>
</dbReference>
<feature type="transmembrane region" description="Helical" evidence="6">
    <location>
        <begin position="188"/>
        <end position="207"/>
    </location>
</feature>
<feature type="transmembrane region" description="Helical" evidence="6">
    <location>
        <begin position="219"/>
        <end position="241"/>
    </location>
</feature>
<evidence type="ECO:0000259" key="7">
    <source>
        <dbReference type="Pfam" id="PF00892"/>
    </source>
</evidence>
<evidence type="ECO:0000256" key="1">
    <source>
        <dbReference type="ARBA" id="ARBA00004141"/>
    </source>
</evidence>
<dbReference type="EMBL" id="LANI01000025">
    <property type="protein sequence ID" value="KKJ75844.1"/>
    <property type="molecule type" value="Genomic_DNA"/>
</dbReference>
<evidence type="ECO:0000313" key="8">
    <source>
        <dbReference type="EMBL" id="KKJ75844.1"/>
    </source>
</evidence>
<protein>
    <submittedName>
        <fullName evidence="8">Peptide ABC transporter ATP-binding protein</fullName>
    </submittedName>
</protein>
<evidence type="ECO:0000256" key="3">
    <source>
        <dbReference type="ARBA" id="ARBA00022692"/>
    </source>
</evidence>
<dbReference type="OrthoDB" id="9809509at2"/>
<feature type="transmembrane region" description="Helical" evidence="6">
    <location>
        <begin position="41"/>
        <end position="62"/>
    </location>
</feature>
<dbReference type="SUPFAM" id="SSF103481">
    <property type="entry name" value="Multidrug resistance efflux transporter EmrE"/>
    <property type="match status" value="2"/>
</dbReference>
<evidence type="ECO:0000256" key="5">
    <source>
        <dbReference type="ARBA" id="ARBA00023136"/>
    </source>
</evidence>
<sequence>MTQTPQENNNILAILAPGTFVLIWSTGFVFAKMALPYAETMTLLATRFLIAVGLLLLISFIWKAKWPKTLMQTVHIAMAGILLHALYLGGVFASIELGLQAGVAALIVGIQPLLVAFTAGIFLKEKITIRQWVGLFLGVSGVILVVWAKLENGLGTPLGVSIAVIALFGISIGTVYQKRFCGEMDLRTGAVIQYTAASIPTGILAYFTESMTINWTGEMIFAMFWLVVVLSVGAISLLYVLIRKGAASKVSSMFFLVPPTAALMAWVLYDETFRSTALIGMAMTVFGVALVNLRPIKRLGLRTRPS</sequence>
<dbReference type="InterPro" id="IPR050638">
    <property type="entry name" value="AA-Vitamin_Transporters"/>
</dbReference>
<evidence type="ECO:0000313" key="9">
    <source>
        <dbReference type="Proteomes" id="UP000034491"/>
    </source>
</evidence>
<feature type="transmembrane region" description="Helical" evidence="6">
    <location>
        <begin position="156"/>
        <end position="176"/>
    </location>
</feature>
<keyword evidence="8" id="KW-0547">Nucleotide-binding</keyword>
<dbReference type="InterPro" id="IPR037185">
    <property type="entry name" value="EmrE-like"/>
</dbReference>
<keyword evidence="4 6" id="KW-1133">Transmembrane helix</keyword>
<comment type="subcellular location">
    <subcellularLocation>
        <location evidence="1">Membrane</location>
        <topology evidence="1">Multi-pass membrane protein</topology>
    </subcellularLocation>
</comment>
<feature type="domain" description="EamA" evidence="7">
    <location>
        <begin position="20"/>
        <end position="146"/>
    </location>
</feature>
<comment type="caution">
    <text evidence="8">The sequence shown here is derived from an EMBL/GenBank/DDBJ whole genome shotgun (WGS) entry which is preliminary data.</text>
</comment>
<dbReference type="GO" id="GO:0016020">
    <property type="term" value="C:membrane"/>
    <property type="evidence" value="ECO:0007669"/>
    <property type="project" value="UniProtKB-SubCell"/>
</dbReference>
<feature type="transmembrane region" description="Helical" evidence="6">
    <location>
        <begin position="101"/>
        <end position="123"/>
    </location>
</feature>
<dbReference type="Pfam" id="PF00892">
    <property type="entry name" value="EamA"/>
    <property type="match status" value="2"/>
</dbReference>
<organism evidence="8 9">
    <name type="scientific">Kiloniella litopenaei</name>
    <dbReference type="NCBI Taxonomy" id="1549748"/>
    <lineage>
        <taxon>Bacteria</taxon>
        <taxon>Pseudomonadati</taxon>
        <taxon>Pseudomonadota</taxon>
        <taxon>Alphaproteobacteria</taxon>
        <taxon>Rhodospirillales</taxon>
        <taxon>Kiloniellaceae</taxon>
        <taxon>Kiloniella</taxon>
    </lineage>
</organism>
<dbReference type="PANTHER" id="PTHR32322">
    <property type="entry name" value="INNER MEMBRANE TRANSPORTER"/>
    <property type="match status" value="1"/>
</dbReference>
<evidence type="ECO:0000256" key="2">
    <source>
        <dbReference type="ARBA" id="ARBA00007362"/>
    </source>
</evidence>
<feature type="transmembrane region" description="Helical" evidence="6">
    <location>
        <begin position="12"/>
        <end position="35"/>
    </location>
</feature>
<dbReference type="STRING" id="1549748.WH95_16320"/>